<proteinExistence type="predicted"/>
<protein>
    <submittedName>
        <fullName evidence="3">Uncharacterized protein</fullName>
    </submittedName>
</protein>
<keyword evidence="2" id="KW-1133">Transmembrane helix</keyword>
<gene>
    <name evidence="3" type="ORF">CEXT_597571</name>
</gene>
<feature type="transmembrane region" description="Helical" evidence="2">
    <location>
        <begin position="113"/>
        <end position="130"/>
    </location>
</feature>
<keyword evidence="2" id="KW-0472">Membrane</keyword>
<evidence type="ECO:0000256" key="1">
    <source>
        <dbReference type="SAM" id="MobiDB-lite"/>
    </source>
</evidence>
<keyword evidence="4" id="KW-1185">Reference proteome</keyword>
<dbReference type="EMBL" id="BPLR01010606">
    <property type="protein sequence ID" value="GIY40407.1"/>
    <property type="molecule type" value="Genomic_DNA"/>
</dbReference>
<name>A0AAV4T6V0_CAEEX</name>
<evidence type="ECO:0000256" key="2">
    <source>
        <dbReference type="SAM" id="Phobius"/>
    </source>
</evidence>
<feature type="compositionally biased region" description="Low complexity" evidence="1">
    <location>
        <begin position="60"/>
        <end position="77"/>
    </location>
</feature>
<accession>A0AAV4T6V0</accession>
<dbReference type="AlphaFoldDB" id="A0AAV4T6V0"/>
<organism evidence="3 4">
    <name type="scientific">Caerostris extrusa</name>
    <name type="common">Bark spider</name>
    <name type="synonym">Caerostris bankana</name>
    <dbReference type="NCBI Taxonomy" id="172846"/>
    <lineage>
        <taxon>Eukaryota</taxon>
        <taxon>Metazoa</taxon>
        <taxon>Ecdysozoa</taxon>
        <taxon>Arthropoda</taxon>
        <taxon>Chelicerata</taxon>
        <taxon>Arachnida</taxon>
        <taxon>Araneae</taxon>
        <taxon>Araneomorphae</taxon>
        <taxon>Entelegynae</taxon>
        <taxon>Araneoidea</taxon>
        <taxon>Araneidae</taxon>
        <taxon>Caerostris</taxon>
    </lineage>
</organism>
<evidence type="ECO:0000313" key="4">
    <source>
        <dbReference type="Proteomes" id="UP001054945"/>
    </source>
</evidence>
<comment type="caution">
    <text evidence="3">The sequence shown here is derived from an EMBL/GenBank/DDBJ whole genome shotgun (WGS) entry which is preliminary data.</text>
</comment>
<feature type="region of interest" description="Disordered" evidence="1">
    <location>
        <begin position="57"/>
        <end position="87"/>
    </location>
</feature>
<reference evidence="3 4" key="1">
    <citation type="submission" date="2021-06" db="EMBL/GenBank/DDBJ databases">
        <title>Caerostris extrusa draft genome.</title>
        <authorList>
            <person name="Kono N."/>
            <person name="Arakawa K."/>
        </authorList>
    </citation>
    <scope>NUCLEOTIDE SEQUENCE [LARGE SCALE GENOMIC DNA]</scope>
</reference>
<evidence type="ECO:0000313" key="3">
    <source>
        <dbReference type="EMBL" id="GIY40407.1"/>
    </source>
</evidence>
<sequence length="227" mass="24703">MNRDKRAGLTDKGDIVVVRVSSSSFSTCWIHVHWYSIFDLGLTTAALTGSFSLSDPWSLSGASSRTTGSGTRTPRQGLPDPSRPATAGTLAGRWARGLLVEHLTRRGQRYEQVATVWFAVAGVFVLTVSLDQHVVLVRVGVQGCRSENRLPVTTGSVTSSPGCECSVREVVPALTPDQRCLPDFSSTPKRAQLARLLARRGKRSARGGGRARLAHRFIRRIARPRVL</sequence>
<keyword evidence="2" id="KW-0812">Transmembrane</keyword>
<dbReference type="Proteomes" id="UP001054945">
    <property type="component" value="Unassembled WGS sequence"/>
</dbReference>